<organism evidence="1">
    <name type="scientific">marine metagenome</name>
    <dbReference type="NCBI Taxonomy" id="408172"/>
    <lineage>
        <taxon>unclassified sequences</taxon>
        <taxon>metagenomes</taxon>
        <taxon>ecological metagenomes</taxon>
    </lineage>
</organism>
<name>A0A383BEB0_9ZZZZ</name>
<dbReference type="EMBL" id="UINC01199722">
    <property type="protein sequence ID" value="SVE18282.1"/>
    <property type="molecule type" value="Genomic_DNA"/>
</dbReference>
<protein>
    <submittedName>
        <fullName evidence="1">Uncharacterized protein</fullName>
    </submittedName>
</protein>
<dbReference type="AlphaFoldDB" id="A0A383BEB0"/>
<gene>
    <name evidence="1" type="ORF">METZ01_LOCUS471136</name>
</gene>
<reference evidence="1" key="1">
    <citation type="submission" date="2018-05" db="EMBL/GenBank/DDBJ databases">
        <authorList>
            <person name="Lanie J.A."/>
            <person name="Ng W.-L."/>
            <person name="Kazmierczak K.M."/>
            <person name="Andrzejewski T.M."/>
            <person name="Davidsen T.M."/>
            <person name="Wayne K.J."/>
            <person name="Tettelin H."/>
            <person name="Glass J.I."/>
            <person name="Rusch D."/>
            <person name="Podicherti R."/>
            <person name="Tsui H.-C.T."/>
            <person name="Winkler M.E."/>
        </authorList>
    </citation>
    <scope>NUCLEOTIDE SEQUENCE</scope>
</reference>
<sequence>MTDNKESETATNSDFIQKATEYIEPILEHLDTEDVVIEKE</sequence>
<feature type="non-terminal residue" evidence="1">
    <location>
        <position position="40"/>
    </location>
</feature>
<proteinExistence type="predicted"/>
<accession>A0A383BEB0</accession>
<evidence type="ECO:0000313" key="1">
    <source>
        <dbReference type="EMBL" id="SVE18282.1"/>
    </source>
</evidence>